<dbReference type="SUPFAM" id="SSF48425">
    <property type="entry name" value="Sec7 domain"/>
    <property type="match status" value="1"/>
</dbReference>
<evidence type="ECO:0000313" key="9">
    <source>
        <dbReference type="Proteomes" id="UP000272942"/>
    </source>
</evidence>
<dbReference type="PANTHER" id="PTHR10663:SF342">
    <property type="entry name" value="FI21420P1"/>
    <property type="match status" value="1"/>
</dbReference>
<dbReference type="GO" id="GO:0005085">
    <property type="term" value="F:guanyl-nucleotide exchange factor activity"/>
    <property type="evidence" value="ECO:0007669"/>
    <property type="project" value="InterPro"/>
</dbReference>
<feature type="compositionally biased region" description="Low complexity" evidence="6">
    <location>
        <begin position="426"/>
        <end position="435"/>
    </location>
</feature>
<dbReference type="EMBL" id="UZAN01040260">
    <property type="protein sequence ID" value="VDP69015.1"/>
    <property type="molecule type" value="Genomic_DNA"/>
</dbReference>
<dbReference type="InterPro" id="IPR023394">
    <property type="entry name" value="Sec7_C_sf"/>
</dbReference>
<feature type="region of interest" description="Disordered" evidence="6">
    <location>
        <begin position="960"/>
        <end position="1015"/>
    </location>
</feature>
<evidence type="ECO:0000256" key="2">
    <source>
        <dbReference type="ARBA" id="ARBA00006248"/>
    </source>
</evidence>
<proteinExistence type="inferred from homology"/>
<dbReference type="AlphaFoldDB" id="A0A183A8K0"/>
<sequence>MKIPDASRSCHGMSDHVDRGTATLPGLHHRICSVNRPCTHSTCHTHKRAVFDDLYVTQTQAWQPLTTDLSHTDLLINENNSDKNIDSEAANCSRNRNCRGIAQESRVYPPRTARTNSLSSEYVNRLQHFNPLFQQDTRKLSCPSRAPATMELESTNGAGPLVFKCTCSHVCTQTPQARQRPSPRSVKAGKHTNTTNTNNFIGSSAIATDQPVKLSCLTDPNEYFSAPAMTCLDSGCLGVREFGTDHDVLGSPRPLRSDLANAPSSVSGARHVLVTATTAGSGNTTGNGGLVIDQNKLSRQPITNHQLRIPSGSMLVAVPASAGQFSRTHPGYVQQTLSHAPHLSHNQHPHHHHHHHHHHLPSAQTLGHTRNASLPHSQLVHLTTNTKSPPTCLVIPAQCHIHSGHTTVASLSDAATSHGHTVQTHPPSSSSAPASAAQLQQLALAKHQARQQEKRRKRIYRIGLNIFNKSPLKGIEFLIKYGFLDCTPETVARFLLTRKGLSRVAIGDYLGNTKDELAMTTTRQFMRELDFREQEVDDALRSLLSCFRTPGESQKIVHLLTEFQAAYIEQNSARVKAQFRNPDSVMVLAYAIVMLHTDMYSPNVRPQSKMTRDEFVRNLRGVDAGEDLDRNLLLAIYDRIQQREMSVAPDHTDQVRKIQQHLTGPLRPLNLALPQRRLVCYCRLYEVPDKNKRERPGAHQREVFLFNDLLLITKAVQKKRRDAAIAYQVRVSLNLLGVRLVAFETPHHPHGLELLLPIGESNVSLNSKESGLNPAAPLTPDGRARILVTLNTKTLSDRARFMEDLQECIVEVAEMDRIRIEDEVAKQMQQKRRLSKQLSTAATVGNHLMSSCKSNGNHNVGSSNGSSNSLRNNNNNNTYAFMSSQNRVKMIRVLGEDRAKRPSDWAHARLTASALSNGKAIRAKTVPREFEAMVRRGIPSNMPMNMASGELRETVVPRPDVLDTKCGPTKSSTEVPDAAEENQRLSGDSGLLADLETPTSQCSRVLGSNTSYSPS</sequence>
<dbReference type="InterPro" id="IPR035999">
    <property type="entry name" value="Sec7_dom_sf"/>
</dbReference>
<comment type="subcellular location">
    <subcellularLocation>
        <location evidence="1">Cytoplasm</location>
    </subcellularLocation>
</comment>
<dbReference type="InterPro" id="IPR033742">
    <property type="entry name" value="IQSEC_PH"/>
</dbReference>
<dbReference type="GO" id="GO:0032012">
    <property type="term" value="P:regulation of ARF protein signal transduction"/>
    <property type="evidence" value="ECO:0007669"/>
    <property type="project" value="InterPro"/>
</dbReference>
<feature type="compositionally biased region" description="Polar residues" evidence="6">
    <location>
        <begin position="997"/>
        <end position="1015"/>
    </location>
</feature>
<dbReference type="CDD" id="cd13318">
    <property type="entry name" value="PH_IQSEC"/>
    <property type="match status" value="1"/>
</dbReference>
<dbReference type="Gene3D" id="1.10.220.20">
    <property type="match status" value="1"/>
</dbReference>
<dbReference type="Gene3D" id="1.10.1000.11">
    <property type="entry name" value="Arf Nucleotide-binding Site Opener,domain 2"/>
    <property type="match status" value="1"/>
</dbReference>
<feature type="compositionally biased region" description="Polar residues" evidence="6">
    <location>
        <begin position="415"/>
        <end position="425"/>
    </location>
</feature>
<evidence type="ECO:0000313" key="10">
    <source>
        <dbReference type="WBParaSite" id="ECPE_0000328801-mRNA-1"/>
    </source>
</evidence>
<gene>
    <name evidence="8" type="ORF">ECPE_LOCUS3285</name>
</gene>
<evidence type="ECO:0000256" key="5">
    <source>
        <dbReference type="ARBA" id="ARBA00023054"/>
    </source>
</evidence>
<evidence type="ECO:0000256" key="6">
    <source>
        <dbReference type="SAM" id="MobiDB-lite"/>
    </source>
</evidence>
<feature type="region of interest" description="Disordered" evidence="6">
    <location>
        <begin position="342"/>
        <end position="369"/>
    </location>
</feature>
<dbReference type="GO" id="GO:0005737">
    <property type="term" value="C:cytoplasm"/>
    <property type="evidence" value="ECO:0007669"/>
    <property type="project" value="UniProtKB-SubCell"/>
</dbReference>
<keyword evidence="4" id="KW-0597">Phosphoprotein</keyword>
<keyword evidence="3" id="KW-0963">Cytoplasm</keyword>
<feature type="compositionally biased region" description="Basic residues" evidence="6">
    <location>
        <begin position="345"/>
        <end position="360"/>
    </location>
</feature>
<reference evidence="10" key="1">
    <citation type="submission" date="2016-06" db="UniProtKB">
        <authorList>
            <consortium name="WormBaseParasite"/>
        </authorList>
    </citation>
    <scope>IDENTIFICATION</scope>
</reference>
<protein>
    <submittedName>
        <fullName evidence="10">SEC7 domain-containing protein</fullName>
    </submittedName>
</protein>
<dbReference type="CDD" id="cd00171">
    <property type="entry name" value="Sec7"/>
    <property type="match status" value="1"/>
</dbReference>
<feature type="compositionally biased region" description="Low complexity" evidence="6">
    <location>
        <begin position="854"/>
        <end position="877"/>
    </location>
</feature>
<dbReference type="WBParaSite" id="ECPE_0000328801-mRNA-1">
    <property type="protein sequence ID" value="ECPE_0000328801-mRNA-1"/>
    <property type="gene ID" value="ECPE_0000328801"/>
</dbReference>
<dbReference type="SMART" id="SM00222">
    <property type="entry name" value="Sec7"/>
    <property type="match status" value="1"/>
</dbReference>
<organism evidence="10">
    <name type="scientific">Echinostoma caproni</name>
    <dbReference type="NCBI Taxonomy" id="27848"/>
    <lineage>
        <taxon>Eukaryota</taxon>
        <taxon>Metazoa</taxon>
        <taxon>Spiralia</taxon>
        <taxon>Lophotrochozoa</taxon>
        <taxon>Platyhelminthes</taxon>
        <taxon>Trematoda</taxon>
        <taxon>Digenea</taxon>
        <taxon>Plagiorchiida</taxon>
        <taxon>Echinostomata</taxon>
        <taxon>Echinostomatoidea</taxon>
        <taxon>Echinostomatidae</taxon>
        <taxon>Echinostoma</taxon>
    </lineage>
</organism>
<feature type="region of interest" description="Disordered" evidence="6">
    <location>
        <begin position="415"/>
        <end position="435"/>
    </location>
</feature>
<dbReference type="PANTHER" id="PTHR10663">
    <property type="entry name" value="GUANYL-NUCLEOTIDE EXCHANGE FACTOR"/>
    <property type="match status" value="1"/>
</dbReference>
<feature type="region of interest" description="Disordered" evidence="6">
    <location>
        <begin position="848"/>
        <end position="880"/>
    </location>
</feature>
<keyword evidence="9" id="KW-1185">Reference proteome</keyword>
<name>A0A183A8K0_9TREM</name>
<evidence type="ECO:0000256" key="4">
    <source>
        <dbReference type="ARBA" id="ARBA00022553"/>
    </source>
</evidence>
<dbReference type="PROSITE" id="PS50190">
    <property type="entry name" value="SEC7"/>
    <property type="match status" value="1"/>
</dbReference>
<dbReference type="Proteomes" id="UP000272942">
    <property type="component" value="Unassembled WGS sequence"/>
</dbReference>
<feature type="region of interest" description="Disordered" evidence="6">
    <location>
        <begin position="176"/>
        <end position="197"/>
    </location>
</feature>
<keyword evidence="5" id="KW-0175">Coiled coil</keyword>
<dbReference type="Gene3D" id="2.30.29.30">
    <property type="entry name" value="Pleckstrin-homology domain (PH domain)/Phosphotyrosine-binding domain (PTB)"/>
    <property type="match status" value="1"/>
</dbReference>
<accession>A0A183A8K0</accession>
<evidence type="ECO:0000313" key="8">
    <source>
        <dbReference type="EMBL" id="VDP69015.1"/>
    </source>
</evidence>
<dbReference type="OrthoDB" id="430364at2759"/>
<feature type="domain" description="SEC7" evidence="7">
    <location>
        <begin position="449"/>
        <end position="643"/>
    </location>
</feature>
<comment type="similarity">
    <text evidence="2">Belongs to the BRAG family.</text>
</comment>
<evidence type="ECO:0000256" key="1">
    <source>
        <dbReference type="ARBA" id="ARBA00004496"/>
    </source>
</evidence>
<dbReference type="SUPFAM" id="SSF50729">
    <property type="entry name" value="PH domain-like"/>
    <property type="match status" value="1"/>
</dbReference>
<dbReference type="Pfam" id="PF01369">
    <property type="entry name" value="Sec7"/>
    <property type="match status" value="1"/>
</dbReference>
<dbReference type="GO" id="GO:0030036">
    <property type="term" value="P:actin cytoskeleton organization"/>
    <property type="evidence" value="ECO:0007669"/>
    <property type="project" value="TreeGrafter"/>
</dbReference>
<dbReference type="InterPro" id="IPR011993">
    <property type="entry name" value="PH-like_dom_sf"/>
</dbReference>
<evidence type="ECO:0000259" key="7">
    <source>
        <dbReference type="PROSITE" id="PS50190"/>
    </source>
</evidence>
<evidence type="ECO:0000256" key="3">
    <source>
        <dbReference type="ARBA" id="ARBA00022490"/>
    </source>
</evidence>
<dbReference type="Pfam" id="PF16453">
    <property type="entry name" value="IQ_SEC7_PH"/>
    <property type="match status" value="1"/>
</dbReference>
<dbReference type="InterPro" id="IPR000904">
    <property type="entry name" value="Sec7_dom"/>
</dbReference>
<reference evidence="8 9" key="2">
    <citation type="submission" date="2018-11" db="EMBL/GenBank/DDBJ databases">
        <authorList>
            <consortium name="Pathogen Informatics"/>
        </authorList>
    </citation>
    <scope>NUCLEOTIDE SEQUENCE [LARGE SCALE GENOMIC DNA]</scope>
    <source>
        <strain evidence="8 9">Egypt</strain>
    </source>
</reference>